<gene>
    <name evidence="2" type="ORF">SDC9_127270</name>
</gene>
<dbReference type="EMBL" id="VSSQ01029908">
    <property type="protein sequence ID" value="MPM80223.1"/>
    <property type="molecule type" value="Genomic_DNA"/>
</dbReference>
<reference evidence="2" key="1">
    <citation type="submission" date="2019-08" db="EMBL/GenBank/DDBJ databases">
        <authorList>
            <person name="Kucharzyk K."/>
            <person name="Murdoch R.W."/>
            <person name="Higgins S."/>
            <person name="Loffler F."/>
        </authorList>
    </citation>
    <scope>NUCLEOTIDE SEQUENCE</scope>
</reference>
<dbReference type="AlphaFoldDB" id="A0A645CTH1"/>
<sequence>MQVDAQRQDEGNADDHEYRPDEPAVLRLFVLDKGNKGEDEPNQADIERAFDPKGTVKMLTDPLTQQEVI</sequence>
<feature type="region of interest" description="Disordered" evidence="1">
    <location>
        <begin position="1"/>
        <end position="23"/>
    </location>
</feature>
<evidence type="ECO:0000256" key="1">
    <source>
        <dbReference type="SAM" id="MobiDB-lite"/>
    </source>
</evidence>
<organism evidence="2">
    <name type="scientific">bioreactor metagenome</name>
    <dbReference type="NCBI Taxonomy" id="1076179"/>
    <lineage>
        <taxon>unclassified sequences</taxon>
        <taxon>metagenomes</taxon>
        <taxon>ecological metagenomes</taxon>
    </lineage>
</organism>
<proteinExistence type="predicted"/>
<evidence type="ECO:0000313" key="2">
    <source>
        <dbReference type="EMBL" id="MPM80223.1"/>
    </source>
</evidence>
<name>A0A645CTH1_9ZZZZ</name>
<comment type="caution">
    <text evidence="2">The sequence shown here is derived from an EMBL/GenBank/DDBJ whole genome shotgun (WGS) entry which is preliminary data.</text>
</comment>
<accession>A0A645CTH1</accession>
<protein>
    <submittedName>
        <fullName evidence="2">Uncharacterized protein</fullName>
    </submittedName>
</protein>